<dbReference type="RefSeq" id="WP_100850222.1">
    <property type="nucleotide sequence ID" value="NZ_BMJF01000005.1"/>
</dbReference>
<dbReference type="GO" id="GO:0008610">
    <property type="term" value="P:lipid biosynthetic process"/>
    <property type="evidence" value="ECO:0007669"/>
    <property type="project" value="TreeGrafter"/>
</dbReference>
<dbReference type="PANTHER" id="PTHR11487">
    <property type="entry name" value="THIOESTERASE"/>
    <property type="match status" value="1"/>
</dbReference>
<proteinExistence type="inferred from homology"/>
<evidence type="ECO:0000256" key="1">
    <source>
        <dbReference type="ARBA" id="ARBA00007169"/>
    </source>
</evidence>
<dbReference type="InterPro" id="IPR029058">
    <property type="entry name" value="AB_hydrolase_fold"/>
</dbReference>
<evidence type="ECO:0000313" key="3">
    <source>
        <dbReference type="EMBL" id="ATZ96027.1"/>
    </source>
</evidence>
<organism evidence="3 4">
    <name type="scientific">Dickeya fangzhongdai</name>
    <dbReference type="NCBI Taxonomy" id="1778540"/>
    <lineage>
        <taxon>Bacteria</taxon>
        <taxon>Pseudomonadati</taxon>
        <taxon>Pseudomonadota</taxon>
        <taxon>Gammaproteobacteria</taxon>
        <taxon>Enterobacterales</taxon>
        <taxon>Pectobacteriaceae</taxon>
        <taxon>Dickeya</taxon>
    </lineage>
</organism>
<protein>
    <recommendedName>
        <fullName evidence="2">Thioesterase domain-containing protein</fullName>
    </recommendedName>
</protein>
<comment type="similarity">
    <text evidence="1">Belongs to the thioesterase family.</text>
</comment>
<evidence type="ECO:0000313" key="4">
    <source>
        <dbReference type="Proteomes" id="UP000231901"/>
    </source>
</evidence>
<dbReference type="PANTHER" id="PTHR11487:SF0">
    <property type="entry name" value="S-ACYL FATTY ACID SYNTHASE THIOESTERASE, MEDIUM CHAIN"/>
    <property type="match status" value="1"/>
</dbReference>
<dbReference type="InterPro" id="IPR001031">
    <property type="entry name" value="Thioesterase"/>
</dbReference>
<dbReference type="EMBL" id="CP025003">
    <property type="protein sequence ID" value="ATZ96027.1"/>
    <property type="molecule type" value="Genomic_DNA"/>
</dbReference>
<keyword evidence="4" id="KW-1185">Reference proteome</keyword>
<dbReference type="GeneID" id="66566571"/>
<dbReference type="Proteomes" id="UP000231901">
    <property type="component" value="Chromosome"/>
</dbReference>
<dbReference type="Pfam" id="PF00975">
    <property type="entry name" value="Thioesterase"/>
    <property type="match status" value="1"/>
</dbReference>
<reference evidence="4" key="1">
    <citation type="journal article" date="2018" name="Genome Announc.">
        <title>Complete genome sequence of a Dickeya fangzhongdai type strain causing bleeding canker of pear tree trunks.</title>
        <authorList>
            <person name="Zhao Y."/>
            <person name="Tian Y."/>
            <person name="Li X."/>
            <person name="Hu B."/>
        </authorList>
    </citation>
    <scope>NUCLEOTIDE SEQUENCE [LARGE SCALE GENOMIC DNA]</scope>
    <source>
        <strain evidence="4">DSM 101947</strain>
    </source>
</reference>
<dbReference type="SUPFAM" id="SSF53474">
    <property type="entry name" value="alpha/beta-Hydrolases"/>
    <property type="match status" value="1"/>
</dbReference>
<dbReference type="KEGG" id="dfn:CVE23_19850"/>
<gene>
    <name evidence="3" type="ORF">CVE23_19850</name>
</gene>
<dbReference type="AlphaFoldDB" id="A0A2K8QR92"/>
<name>A0A2K8QR92_9GAMM</name>
<dbReference type="Gene3D" id="3.40.50.1820">
    <property type="entry name" value="alpha/beta hydrolase"/>
    <property type="match status" value="1"/>
</dbReference>
<sequence length="242" mass="27615">MNEPQHHMVLFHHAGGNASAMNAIARRFSPQFDTMLMEMPGRGRRRQEELMRDAGRIVDDFASRIPPQGRLILVGHSLGAYMAYLLAGYCRSRTPDRDIVLVAMSNDPIHCRRRFPWQELNPESQQAIWHFATQLGELPDWLTQDDVLRQQFIQVLAADLDVANSIQPESTCPLEDVPLLVIYGEDDPYLPFAPSRWCECTSGIYRMESVPGGHFIQSEQEQDIYDIILRFIADVDTKGKDS</sequence>
<dbReference type="InterPro" id="IPR012223">
    <property type="entry name" value="TEII"/>
</dbReference>
<feature type="domain" description="Thioesterase" evidence="2">
    <location>
        <begin position="8"/>
        <end position="232"/>
    </location>
</feature>
<evidence type="ECO:0000259" key="2">
    <source>
        <dbReference type="Pfam" id="PF00975"/>
    </source>
</evidence>
<accession>A0A2K8QR92</accession>